<keyword evidence="2" id="KW-1185">Reference proteome</keyword>
<protein>
    <submittedName>
        <fullName evidence="1">Uncharacterized protein</fullName>
    </submittedName>
</protein>
<sequence>MNWVIRHSKKMPYHTHLDQILKPILDDVGHYNWLLADLEYTSTFSDKIPVDMDQDYFILAPEEFAELLKADLQIWWGVILGIHPGVEVMVNENNLPFAEGNDQIWMNGNLQYPDAAIEIVCFDSSYTIVKFTDEQLSGKFYTYFPEAIELEKL</sequence>
<dbReference type="HOGENOM" id="CLU_127032_0_0_10"/>
<dbReference type="eggNOG" id="ENOG50333JR">
    <property type="taxonomic scope" value="Bacteria"/>
</dbReference>
<evidence type="ECO:0000313" key="1">
    <source>
        <dbReference type="EMBL" id="EHQ25741.1"/>
    </source>
</evidence>
<dbReference type="STRING" id="714943.Mucpa_1583"/>
<dbReference type="Proteomes" id="UP000002774">
    <property type="component" value="Chromosome"/>
</dbReference>
<dbReference type="EMBL" id="CM001403">
    <property type="protein sequence ID" value="EHQ25741.1"/>
    <property type="molecule type" value="Genomic_DNA"/>
</dbReference>
<reference evidence="1" key="1">
    <citation type="submission" date="2011-09" db="EMBL/GenBank/DDBJ databases">
        <title>The permanent draft genome of Mucilaginibacter paludis DSM 18603.</title>
        <authorList>
            <consortium name="US DOE Joint Genome Institute (JGI-PGF)"/>
            <person name="Lucas S."/>
            <person name="Han J."/>
            <person name="Lapidus A."/>
            <person name="Bruce D."/>
            <person name="Goodwin L."/>
            <person name="Pitluck S."/>
            <person name="Peters L."/>
            <person name="Kyrpides N."/>
            <person name="Mavromatis K."/>
            <person name="Ivanova N."/>
            <person name="Mikhailova N."/>
            <person name="Held B."/>
            <person name="Detter J.C."/>
            <person name="Tapia R."/>
            <person name="Han C."/>
            <person name="Land M."/>
            <person name="Hauser L."/>
            <person name="Markowitz V."/>
            <person name="Cheng J.-F."/>
            <person name="Hugenholtz P."/>
            <person name="Woyke T."/>
            <person name="Wu D."/>
            <person name="Tindall B."/>
            <person name="Brambilla E."/>
            <person name="Klenk H.-P."/>
            <person name="Eisen J.A."/>
        </authorList>
    </citation>
    <scope>NUCLEOTIDE SEQUENCE [LARGE SCALE GENOMIC DNA]</scope>
    <source>
        <strain evidence="1">DSM 18603</strain>
    </source>
</reference>
<gene>
    <name evidence="1" type="ORF">Mucpa_1583</name>
</gene>
<organism evidence="1 2">
    <name type="scientific">Mucilaginibacter paludis DSM 18603</name>
    <dbReference type="NCBI Taxonomy" id="714943"/>
    <lineage>
        <taxon>Bacteria</taxon>
        <taxon>Pseudomonadati</taxon>
        <taxon>Bacteroidota</taxon>
        <taxon>Sphingobacteriia</taxon>
        <taxon>Sphingobacteriales</taxon>
        <taxon>Sphingobacteriaceae</taxon>
        <taxon>Mucilaginibacter</taxon>
    </lineage>
</organism>
<proteinExistence type="predicted"/>
<accession>H1Y4A7</accession>
<name>H1Y4A7_9SPHI</name>
<dbReference type="AlphaFoldDB" id="H1Y4A7"/>
<evidence type="ECO:0000313" key="2">
    <source>
        <dbReference type="Proteomes" id="UP000002774"/>
    </source>
</evidence>